<dbReference type="InterPro" id="IPR004113">
    <property type="entry name" value="FAD-bd_oxidored_4_C"/>
</dbReference>
<dbReference type="PANTHER" id="PTHR43255:SF1">
    <property type="entry name" value="IRON-SULFUR-BINDING OXIDOREDUCTASE FADF-RELATED"/>
    <property type="match status" value="1"/>
</dbReference>
<dbReference type="Pfam" id="PF02913">
    <property type="entry name" value="FAD-oxidase_C"/>
    <property type="match status" value="1"/>
</dbReference>
<keyword evidence="4" id="KW-0274">FAD</keyword>
<evidence type="ECO:0000313" key="9">
    <source>
        <dbReference type="EMBL" id="ATW26513.1"/>
    </source>
</evidence>
<dbReference type="Pfam" id="PF02754">
    <property type="entry name" value="CCG"/>
    <property type="match status" value="2"/>
</dbReference>
<dbReference type="SUPFAM" id="SSF55103">
    <property type="entry name" value="FAD-linked oxidases, C-terminal domain"/>
    <property type="match status" value="1"/>
</dbReference>
<protein>
    <submittedName>
        <fullName evidence="9">Disulfide reductase</fullName>
    </submittedName>
</protein>
<dbReference type="SUPFAM" id="SSF56176">
    <property type="entry name" value="FAD-binding/transporter-associated domain-like"/>
    <property type="match status" value="1"/>
</dbReference>
<dbReference type="SUPFAM" id="SSF46548">
    <property type="entry name" value="alpha-helical ferredoxin"/>
    <property type="match status" value="1"/>
</dbReference>
<evidence type="ECO:0000313" key="10">
    <source>
        <dbReference type="Proteomes" id="UP000323521"/>
    </source>
</evidence>
<dbReference type="GO" id="GO:0071949">
    <property type="term" value="F:FAD binding"/>
    <property type="evidence" value="ECO:0007669"/>
    <property type="project" value="InterPro"/>
</dbReference>
<dbReference type="OrthoDB" id="9794954at2"/>
<dbReference type="AlphaFoldDB" id="A0A3G1KVG7"/>
<feature type="domain" description="FAD-binding PCMH-type" evidence="8">
    <location>
        <begin position="46"/>
        <end position="216"/>
    </location>
</feature>
<evidence type="ECO:0000256" key="2">
    <source>
        <dbReference type="ARBA" id="ARBA00022630"/>
    </source>
</evidence>
<dbReference type="InterPro" id="IPR016169">
    <property type="entry name" value="FAD-bd_PCMH_sub2"/>
</dbReference>
<dbReference type="InterPro" id="IPR016166">
    <property type="entry name" value="FAD-bd_PCMH"/>
</dbReference>
<evidence type="ECO:0000256" key="1">
    <source>
        <dbReference type="ARBA" id="ARBA00022485"/>
    </source>
</evidence>
<dbReference type="InterPro" id="IPR006094">
    <property type="entry name" value="Oxid_FAD_bind_N"/>
</dbReference>
<accession>A0A3G1KVG7</accession>
<evidence type="ECO:0000259" key="8">
    <source>
        <dbReference type="PROSITE" id="PS51387"/>
    </source>
</evidence>
<dbReference type="InterPro" id="IPR009051">
    <property type="entry name" value="Helical_ferredxn"/>
</dbReference>
<dbReference type="PANTHER" id="PTHR43255">
    <property type="entry name" value="IRON-SULFUR-BINDING OXIDOREDUCTASE FADF-RELATED-RELATED"/>
    <property type="match status" value="1"/>
</dbReference>
<dbReference type="GO" id="GO:0051539">
    <property type="term" value="F:4 iron, 4 sulfur cluster binding"/>
    <property type="evidence" value="ECO:0007669"/>
    <property type="project" value="UniProtKB-KW"/>
</dbReference>
<evidence type="ECO:0000256" key="7">
    <source>
        <dbReference type="ARBA" id="ARBA00023014"/>
    </source>
</evidence>
<keyword evidence="6" id="KW-0408">Iron</keyword>
<evidence type="ECO:0000256" key="6">
    <source>
        <dbReference type="ARBA" id="ARBA00023004"/>
    </source>
</evidence>
<dbReference type="GO" id="GO:0046872">
    <property type="term" value="F:metal ion binding"/>
    <property type="evidence" value="ECO:0007669"/>
    <property type="project" value="UniProtKB-KW"/>
</dbReference>
<dbReference type="GO" id="GO:0005886">
    <property type="term" value="C:plasma membrane"/>
    <property type="evidence" value="ECO:0007669"/>
    <property type="project" value="TreeGrafter"/>
</dbReference>
<dbReference type="PROSITE" id="PS51387">
    <property type="entry name" value="FAD_PCMH"/>
    <property type="match status" value="1"/>
</dbReference>
<dbReference type="Pfam" id="PF01565">
    <property type="entry name" value="FAD_binding_4"/>
    <property type="match status" value="1"/>
</dbReference>
<evidence type="ECO:0000256" key="5">
    <source>
        <dbReference type="ARBA" id="ARBA00023002"/>
    </source>
</evidence>
<gene>
    <name evidence="9" type="ORF">DCMF_18720</name>
</gene>
<reference evidence="9 10" key="1">
    <citation type="submission" date="2016-10" db="EMBL/GenBank/DDBJ databases">
        <title>Complete Genome Sequence of Peptococcaceae strain DCMF.</title>
        <authorList>
            <person name="Edwards R.J."/>
            <person name="Holland S.I."/>
            <person name="Deshpande N.P."/>
            <person name="Wong Y.K."/>
            <person name="Ertan H."/>
            <person name="Manefield M."/>
            <person name="Russell T.L."/>
            <person name="Lee M.J."/>
        </authorList>
    </citation>
    <scope>NUCLEOTIDE SEQUENCE [LARGE SCALE GENOMIC DNA]</scope>
    <source>
        <strain evidence="9 10">DCMF</strain>
    </source>
</reference>
<sequence>MAHLSSEIREQLKARWENRINFDELERKIYARDMGVMPSMIKPLVGNPVPEGIVQPVSEAELIELVNMAREEKINLVPRGKATSGYGGVLPVHQGLVVEFNRMKQIHPIHAEDQTVTVEPGAVWEEVEFHLNQHGLTLALYPTSALSSTVGGWLAQGGAGIGSFEYGYFRENVVSARLVLGDGSVQEMKGQDLDLVSDVNGITGLISQVTFRVKPLTQLHIKAIAFDDCRNLASFMKEIYDRKVPLWSVSFINQDAARLKNQLPPHLHHGHPVVDAHKVMLPEKYIALLSCTHDRCDVVTENVLALAAAHHGQVLGEEIARHEWEARFEPIRAKRIAPSLIPSEVVVPVETLGEVIEEIARDIKHPFILEGFATNKREFVLLGFILHDERKIYFNLAYGLSLSILKTAQKFGGRPYATGLYFTGFAHQVLGEDRVQRLRDFKSRTDLQGIMNPGKVLDSSLVSAGIGVAGLFEPIVKVFGNWAKTKEPGEVFQDRKGIPGDVAWYAYACSQCGYCVDHCDQYYGRGWESQSPRGKWTYLKMVLEGEAAFNQKTVDTFLACTTCEMCNKTCQLDLPNESSWLKLRGMLVQKRGYRTFPPFEIMANSLRRNGNIWGSYAKDRDQWMTDEIRTVVKEKADYAFFPGCTASYVEHDVAQSVAHLLKASGIEFAYLGKEERCCAIPMLVSGRWEVFDETAAKNIENMKKTGAHTVVTACPACWLVWEVYYRQWAEERGVEYPFHAKHYADVLAERIKAGALTLPNNVERKVTYHDPCHMGRAGGRYEGPRTLIQAIPGSHFREMRFHKEKAHCCGSVLSLVADPDIAADIGAVRLQEALECGADTVITACPCCRVQLKNSADVKGVPIQVRDLATLAAESLGCRIPDSDPVIDEKWAVFDGMIRMMTPWGMAEMMAEMIPDMIEAMPDLYRRMMRMVIASPPVMKEPMIGMMKRVMPSLFPSLLPGMMPKIMPAMLEKVAQAVPMPEYLLEQMPDLMPKTMEVLMPKMLKEIIPHFMPKMVEYLKTAS</sequence>
<dbReference type="InterPro" id="IPR051460">
    <property type="entry name" value="HdrC_iron-sulfur_subunit"/>
</dbReference>
<keyword evidence="3" id="KW-0479">Metal-binding</keyword>
<name>A0A3G1KVG7_FORW1</name>
<dbReference type="Gene3D" id="3.30.465.10">
    <property type="match status" value="1"/>
</dbReference>
<dbReference type="Proteomes" id="UP000323521">
    <property type="component" value="Chromosome"/>
</dbReference>
<dbReference type="GO" id="GO:0016491">
    <property type="term" value="F:oxidoreductase activity"/>
    <property type="evidence" value="ECO:0007669"/>
    <property type="project" value="UniProtKB-KW"/>
</dbReference>
<evidence type="ECO:0000256" key="3">
    <source>
        <dbReference type="ARBA" id="ARBA00022723"/>
    </source>
</evidence>
<dbReference type="Pfam" id="PF13534">
    <property type="entry name" value="Fer4_17"/>
    <property type="match status" value="1"/>
</dbReference>
<dbReference type="KEGG" id="fwa:DCMF_18720"/>
<keyword evidence="1" id="KW-0004">4Fe-4S</keyword>
<proteinExistence type="predicted"/>
<dbReference type="Gene3D" id="1.10.1060.10">
    <property type="entry name" value="Alpha-helical ferredoxin"/>
    <property type="match status" value="1"/>
</dbReference>
<dbReference type="EMBL" id="CP017634">
    <property type="protein sequence ID" value="ATW26513.1"/>
    <property type="molecule type" value="Genomic_DNA"/>
</dbReference>
<dbReference type="InterPro" id="IPR016164">
    <property type="entry name" value="FAD-linked_Oxase-like_C"/>
</dbReference>
<evidence type="ECO:0000256" key="4">
    <source>
        <dbReference type="ARBA" id="ARBA00022827"/>
    </source>
</evidence>
<keyword evidence="7" id="KW-0411">Iron-sulfur</keyword>
<dbReference type="RefSeq" id="WP_148135828.1">
    <property type="nucleotide sequence ID" value="NZ_CP017634.1"/>
</dbReference>
<keyword evidence="5" id="KW-0560">Oxidoreductase</keyword>
<keyword evidence="2" id="KW-0285">Flavoprotein</keyword>
<dbReference type="InterPro" id="IPR036318">
    <property type="entry name" value="FAD-bd_PCMH-like_sf"/>
</dbReference>
<dbReference type="InterPro" id="IPR004017">
    <property type="entry name" value="Cys_rich_dom"/>
</dbReference>
<organism evidence="9 10">
    <name type="scientific">Formimonas warabiya</name>
    <dbReference type="NCBI Taxonomy" id="1761012"/>
    <lineage>
        <taxon>Bacteria</taxon>
        <taxon>Bacillati</taxon>
        <taxon>Bacillota</taxon>
        <taxon>Clostridia</taxon>
        <taxon>Eubacteriales</taxon>
        <taxon>Peptococcaceae</taxon>
        <taxon>Candidatus Formimonas</taxon>
    </lineage>
</organism>
<keyword evidence="10" id="KW-1185">Reference proteome</keyword>